<organism evidence="1 2">
    <name type="scientific">Symmachiella dynata</name>
    <dbReference type="NCBI Taxonomy" id="2527995"/>
    <lineage>
        <taxon>Bacteria</taxon>
        <taxon>Pseudomonadati</taxon>
        <taxon>Planctomycetota</taxon>
        <taxon>Planctomycetia</taxon>
        <taxon>Planctomycetales</taxon>
        <taxon>Planctomycetaceae</taxon>
        <taxon>Symmachiella</taxon>
    </lineage>
</organism>
<dbReference type="AlphaFoldDB" id="A0A517ZTF7"/>
<reference evidence="1 2" key="1">
    <citation type="submission" date="2019-02" db="EMBL/GenBank/DDBJ databases">
        <title>Deep-cultivation of Planctomycetes and their phenomic and genomic characterization uncovers novel biology.</title>
        <authorList>
            <person name="Wiegand S."/>
            <person name="Jogler M."/>
            <person name="Boedeker C."/>
            <person name="Pinto D."/>
            <person name="Vollmers J."/>
            <person name="Rivas-Marin E."/>
            <person name="Kohn T."/>
            <person name="Peeters S.H."/>
            <person name="Heuer A."/>
            <person name="Rast P."/>
            <person name="Oberbeckmann S."/>
            <person name="Bunk B."/>
            <person name="Jeske O."/>
            <person name="Meyerdierks A."/>
            <person name="Storesund J.E."/>
            <person name="Kallscheuer N."/>
            <person name="Luecker S."/>
            <person name="Lage O.M."/>
            <person name="Pohl T."/>
            <person name="Merkel B.J."/>
            <person name="Hornburger P."/>
            <person name="Mueller R.-W."/>
            <person name="Bruemmer F."/>
            <person name="Labrenz M."/>
            <person name="Spormann A.M."/>
            <person name="Op den Camp H."/>
            <person name="Overmann J."/>
            <person name="Amann R."/>
            <person name="Jetten M.S.M."/>
            <person name="Mascher T."/>
            <person name="Medema M.H."/>
            <person name="Devos D.P."/>
            <person name="Kaster A.-K."/>
            <person name="Ovreas L."/>
            <person name="Rohde M."/>
            <person name="Galperin M.Y."/>
            <person name="Jogler C."/>
        </authorList>
    </citation>
    <scope>NUCLEOTIDE SEQUENCE [LARGE SCALE GENOMIC DNA]</scope>
    <source>
        <strain evidence="1 2">Mal52</strain>
    </source>
</reference>
<name>A0A517ZTF7_9PLAN</name>
<keyword evidence="2" id="KW-1185">Reference proteome</keyword>
<evidence type="ECO:0000313" key="2">
    <source>
        <dbReference type="Proteomes" id="UP000319383"/>
    </source>
</evidence>
<gene>
    <name evidence="1" type="ORF">Mal52_42360</name>
</gene>
<evidence type="ECO:0000313" key="1">
    <source>
        <dbReference type="EMBL" id="QDU45740.1"/>
    </source>
</evidence>
<accession>A0A517ZTF7</accession>
<sequence>MEQHAKRILLPWVRTLLSTTGYPGSVGHVIPRNADVAGRFPKARPTEGVHRWRQPFSTSEPA</sequence>
<proteinExistence type="predicted"/>
<dbReference type="Proteomes" id="UP000319383">
    <property type="component" value="Chromosome"/>
</dbReference>
<dbReference type="EMBL" id="CP036276">
    <property type="protein sequence ID" value="QDU45740.1"/>
    <property type="molecule type" value="Genomic_DNA"/>
</dbReference>
<dbReference type="KEGG" id="sdyn:Mal52_42360"/>
<protein>
    <submittedName>
        <fullName evidence="1">Uncharacterized protein</fullName>
    </submittedName>
</protein>